<evidence type="ECO:0000256" key="3">
    <source>
        <dbReference type="SAM" id="MobiDB-lite"/>
    </source>
</evidence>
<keyword evidence="2" id="KW-1003">Cell membrane</keyword>
<dbReference type="Gene3D" id="3.30.200.20">
    <property type="entry name" value="Phosphorylase Kinase, domain 1"/>
    <property type="match status" value="1"/>
</dbReference>
<keyword evidence="5" id="KW-1185">Reference proteome</keyword>
<accession>A0A3Q7XRN1</accession>
<feature type="region of interest" description="Disordered" evidence="3">
    <location>
        <begin position="132"/>
        <end position="163"/>
    </location>
</feature>
<feature type="compositionally biased region" description="Basic and acidic residues" evidence="3">
    <location>
        <begin position="84"/>
        <end position="101"/>
    </location>
</feature>
<keyword evidence="6" id="KW-0808">Transferase</keyword>
<dbReference type="PROSITE" id="PS50011">
    <property type="entry name" value="PROTEIN_KINASE_DOM"/>
    <property type="match status" value="1"/>
</dbReference>
<dbReference type="OrthoDB" id="1915767at2759"/>
<name>A0A3Q7XRN1_CICAR</name>
<dbReference type="GO" id="GO:0005886">
    <property type="term" value="C:plasma membrane"/>
    <property type="evidence" value="ECO:0007669"/>
    <property type="project" value="UniProtKB-SubCell"/>
</dbReference>
<evidence type="ECO:0000256" key="2">
    <source>
        <dbReference type="ARBA" id="ARBA00022475"/>
    </source>
</evidence>
<dbReference type="Gene3D" id="1.10.510.10">
    <property type="entry name" value="Transferase(Phosphotransferase) domain 1"/>
    <property type="match status" value="1"/>
</dbReference>
<keyword evidence="2" id="KW-0472">Membrane</keyword>
<dbReference type="GO" id="GO:0005524">
    <property type="term" value="F:ATP binding"/>
    <property type="evidence" value="ECO:0007669"/>
    <property type="project" value="InterPro"/>
</dbReference>
<dbReference type="PaxDb" id="3827-XP_004514736.1"/>
<dbReference type="InterPro" id="IPR000719">
    <property type="entry name" value="Prot_kinase_dom"/>
</dbReference>
<organism evidence="5 6">
    <name type="scientific">Cicer arietinum</name>
    <name type="common">Chickpea</name>
    <name type="synonym">Garbanzo</name>
    <dbReference type="NCBI Taxonomy" id="3827"/>
    <lineage>
        <taxon>Eukaryota</taxon>
        <taxon>Viridiplantae</taxon>
        <taxon>Streptophyta</taxon>
        <taxon>Embryophyta</taxon>
        <taxon>Tracheophyta</taxon>
        <taxon>Spermatophyta</taxon>
        <taxon>Magnoliopsida</taxon>
        <taxon>eudicotyledons</taxon>
        <taxon>Gunneridae</taxon>
        <taxon>Pentapetalae</taxon>
        <taxon>rosids</taxon>
        <taxon>fabids</taxon>
        <taxon>Fabales</taxon>
        <taxon>Fabaceae</taxon>
        <taxon>Papilionoideae</taxon>
        <taxon>50 kb inversion clade</taxon>
        <taxon>NPAAA clade</taxon>
        <taxon>Hologalegina</taxon>
        <taxon>IRL clade</taxon>
        <taxon>Cicereae</taxon>
        <taxon>Cicer</taxon>
    </lineage>
</organism>
<gene>
    <name evidence="6" type="primary">LOC101504784</name>
</gene>
<dbReference type="AlphaFoldDB" id="A0A3Q7XRN1"/>
<evidence type="ECO:0000313" key="5">
    <source>
        <dbReference type="Proteomes" id="UP000087171"/>
    </source>
</evidence>
<reference evidence="6" key="1">
    <citation type="submission" date="2025-08" db="UniProtKB">
        <authorList>
            <consortium name="RefSeq"/>
        </authorList>
    </citation>
    <scope>IDENTIFICATION</scope>
    <source>
        <tissue evidence="6">Etiolated seedlings</tissue>
    </source>
</reference>
<dbReference type="InterPro" id="IPR001245">
    <property type="entry name" value="Ser-Thr/Tyr_kinase_cat_dom"/>
</dbReference>
<dbReference type="InterPro" id="IPR050823">
    <property type="entry name" value="Plant_Ser_Thr_Prot_Kinase"/>
</dbReference>
<dbReference type="GO" id="GO:0004672">
    <property type="term" value="F:protein kinase activity"/>
    <property type="evidence" value="ECO:0007669"/>
    <property type="project" value="InterPro"/>
</dbReference>
<evidence type="ECO:0000256" key="1">
    <source>
        <dbReference type="ARBA" id="ARBA00004236"/>
    </source>
</evidence>
<dbReference type="RefSeq" id="XP_027186451.1">
    <property type="nucleotide sequence ID" value="XM_027330650.1"/>
</dbReference>
<dbReference type="Proteomes" id="UP000087171">
    <property type="component" value="Unplaced"/>
</dbReference>
<dbReference type="InterPro" id="IPR011009">
    <property type="entry name" value="Kinase-like_dom_sf"/>
</dbReference>
<comment type="subcellular location">
    <subcellularLocation>
        <location evidence="1">Cell membrane</location>
    </subcellularLocation>
</comment>
<keyword evidence="6" id="KW-0418">Kinase</keyword>
<protein>
    <submittedName>
        <fullName evidence="6">Probable serine/threonine-protein kinase PBL1</fullName>
    </submittedName>
</protein>
<dbReference type="STRING" id="3827.A0A3Q7XRN1"/>
<sequence>MGCFNALKYMKKKGEKCNTQHISHSEHASTALPQLETQNYSMHTSMKSIQHNMGVIHSTRTRALSTRTALDDAAAQETLASIELEEKERSKSQARLSKELHSPSPQPLPLPFPQGDAFDLFHYEEQVWSKTRDRLMKKQRSSSSQPLPLPSPIGRSSLKASGSIKSGKTIDSIRYFPYEEIAAACLNFSSDRCISECLSSTIYKASFGIDSSSKKLKATVTCLQPSTRGLREFMNEVNTLASLQHPNLCKLLGFHARDGYQQRILVYERLSNGSLDRLLFRRSDGPSIDWNSRMKIAICAAQGLTFLHEEGPFQAMYNDFSAVHIQIDKDFNAKLTGYGFVGHIADEDISSSSSAAANLSVETLEKGMLTPKSIVWSFGIVLLELLTGRKNLDNHLPEKERSLVKWCRPFVADNFQLSAIMDSQLKGRFSPKAARTVAGIVQRCLQRDPSERPTMRAIVENLKIILDMQYPNMCQEHQVLMASYVMHQD</sequence>
<dbReference type="PANTHER" id="PTHR45621">
    <property type="entry name" value="OS01G0588500 PROTEIN-RELATED"/>
    <property type="match status" value="1"/>
</dbReference>
<feature type="region of interest" description="Disordered" evidence="3">
    <location>
        <begin position="82"/>
        <end position="111"/>
    </location>
</feature>
<evidence type="ECO:0000259" key="4">
    <source>
        <dbReference type="PROSITE" id="PS50011"/>
    </source>
</evidence>
<dbReference type="SUPFAM" id="SSF56112">
    <property type="entry name" value="Protein kinase-like (PK-like)"/>
    <property type="match status" value="1"/>
</dbReference>
<evidence type="ECO:0000313" key="6">
    <source>
        <dbReference type="RefSeq" id="XP_027186451.1"/>
    </source>
</evidence>
<feature type="domain" description="Protein kinase" evidence="4">
    <location>
        <begin position="188"/>
        <end position="480"/>
    </location>
</feature>
<dbReference type="Pfam" id="PF07714">
    <property type="entry name" value="PK_Tyr_Ser-Thr"/>
    <property type="match status" value="1"/>
</dbReference>
<proteinExistence type="predicted"/>